<dbReference type="PROSITE" id="PS51747">
    <property type="entry name" value="CYT_DCMP_DEAMINASES_2"/>
    <property type="match status" value="1"/>
</dbReference>
<feature type="binding site" evidence="14">
    <location>
        <position position="172"/>
    </location>
    <ligand>
        <name>NADP(+)</name>
        <dbReference type="ChEBI" id="CHEBI:58349"/>
    </ligand>
</feature>
<dbReference type="SUPFAM" id="SSF53927">
    <property type="entry name" value="Cytidine deaminase-like"/>
    <property type="match status" value="1"/>
</dbReference>
<evidence type="ECO:0000256" key="12">
    <source>
        <dbReference type="PIRNR" id="PIRNR006769"/>
    </source>
</evidence>
<dbReference type="CDD" id="cd01284">
    <property type="entry name" value="Riboflavin_deaminase-reductase"/>
    <property type="match status" value="1"/>
</dbReference>
<dbReference type="EC" id="3.5.4.26" evidence="12"/>
<evidence type="ECO:0000256" key="9">
    <source>
        <dbReference type="ARBA" id="ARBA00022857"/>
    </source>
</evidence>
<evidence type="ECO:0000256" key="15">
    <source>
        <dbReference type="PIRSR" id="PIRSR006769-3"/>
    </source>
</evidence>
<organism evidence="17 18">
    <name type="scientific">Enhygromyxa salina</name>
    <dbReference type="NCBI Taxonomy" id="215803"/>
    <lineage>
        <taxon>Bacteria</taxon>
        <taxon>Pseudomonadati</taxon>
        <taxon>Myxococcota</taxon>
        <taxon>Polyangia</taxon>
        <taxon>Nannocystales</taxon>
        <taxon>Nannocystaceae</taxon>
        <taxon>Enhygromyxa</taxon>
    </lineage>
</organism>
<evidence type="ECO:0000256" key="14">
    <source>
        <dbReference type="PIRSR" id="PIRSR006769-2"/>
    </source>
</evidence>
<dbReference type="InterPro" id="IPR016192">
    <property type="entry name" value="APOBEC/CMP_deaminase_Zn-bd"/>
</dbReference>
<dbReference type="EMBL" id="PVNL01000060">
    <property type="protein sequence ID" value="PRQ07051.1"/>
    <property type="molecule type" value="Genomic_DNA"/>
</dbReference>
<dbReference type="InterPro" id="IPR050765">
    <property type="entry name" value="Riboflavin_Biosynth_HTPR"/>
</dbReference>
<evidence type="ECO:0000256" key="2">
    <source>
        <dbReference type="ARBA" id="ARBA00004882"/>
    </source>
</evidence>
<keyword evidence="9 12" id="KW-0521">NADP</keyword>
<feature type="binding site" evidence="14">
    <location>
        <position position="206"/>
    </location>
    <ligand>
        <name>substrate</name>
    </ligand>
</feature>
<keyword evidence="10 12" id="KW-0560">Oxidoreductase</keyword>
<comment type="catalytic activity">
    <reaction evidence="12">
        <text>5-amino-6-(5-phospho-D-ribitylamino)uracil + NADP(+) = 5-amino-6-(5-phospho-D-ribosylamino)uracil + NADPH + H(+)</text>
        <dbReference type="Rhea" id="RHEA:17845"/>
        <dbReference type="ChEBI" id="CHEBI:15378"/>
        <dbReference type="ChEBI" id="CHEBI:57783"/>
        <dbReference type="ChEBI" id="CHEBI:58349"/>
        <dbReference type="ChEBI" id="CHEBI:58421"/>
        <dbReference type="ChEBI" id="CHEBI:58453"/>
        <dbReference type="EC" id="1.1.1.193"/>
    </reaction>
</comment>
<comment type="similarity">
    <text evidence="5 12">In the C-terminal section; belongs to the HTP reductase family.</text>
</comment>
<keyword evidence="8 12" id="KW-0862">Zinc</keyword>
<dbReference type="PROSITE" id="PS00903">
    <property type="entry name" value="CYT_DCMP_DEAMINASES_1"/>
    <property type="match status" value="1"/>
</dbReference>
<dbReference type="GO" id="GO:0008270">
    <property type="term" value="F:zinc ion binding"/>
    <property type="evidence" value="ECO:0007669"/>
    <property type="project" value="InterPro"/>
</dbReference>
<dbReference type="PIRSF" id="PIRSF006769">
    <property type="entry name" value="RibD"/>
    <property type="match status" value="1"/>
</dbReference>
<dbReference type="UniPathway" id="UPA00275">
    <property type="reaction ID" value="UER00401"/>
</dbReference>
<evidence type="ECO:0000256" key="4">
    <source>
        <dbReference type="ARBA" id="ARBA00005259"/>
    </source>
</evidence>
<comment type="caution">
    <text evidence="17">The sequence shown here is derived from an EMBL/GenBank/DDBJ whole genome shotgun (WGS) entry which is preliminary data.</text>
</comment>
<feature type="binding site" evidence="14">
    <location>
        <position position="198"/>
    </location>
    <ligand>
        <name>NADP(+)</name>
        <dbReference type="ChEBI" id="CHEBI:58349"/>
    </ligand>
</feature>
<comment type="catalytic activity">
    <reaction evidence="12">
        <text>2,5-diamino-6-hydroxy-4-(5-phosphoribosylamino)-pyrimidine + H2O + H(+) = 5-amino-6-(5-phospho-D-ribosylamino)uracil + NH4(+)</text>
        <dbReference type="Rhea" id="RHEA:21868"/>
        <dbReference type="ChEBI" id="CHEBI:15377"/>
        <dbReference type="ChEBI" id="CHEBI:15378"/>
        <dbReference type="ChEBI" id="CHEBI:28938"/>
        <dbReference type="ChEBI" id="CHEBI:58453"/>
        <dbReference type="ChEBI" id="CHEBI:58614"/>
        <dbReference type="EC" id="3.5.4.26"/>
    </reaction>
</comment>
<keyword evidence="6 12" id="KW-0686">Riboflavin biosynthesis</keyword>
<comment type="cofactor">
    <cofactor evidence="12 15">
        <name>Zn(2+)</name>
        <dbReference type="ChEBI" id="CHEBI:29105"/>
    </cofactor>
    <text evidence="12 15">Binds 1 zinc ion.</text>
</comment>
<dbReference type="GO" id="GO:0008703">
    <property type="term" value="F:5-amino-6-(5-phosphoribosylamino)uracil reductase activity"/>
    <property type="evidence" value="ECO:0007669"/>
    <property type="project" value="UniProtKB-EC"/>
</dbReference>
<dbReference type="InterPro" id="IPR004794">
    <property type="entry name" value="Eubact_RibD"/>
</dbReference>
<feature type="binding site" evidence="15">
    <location>
        <position position="52"/>
    </location>
    <ligand>
        <name>Zn(2+)</name>
        <dbReference type="ChEBI" id="CHEBI:29105"/>
        <note>catalytic</note>
    </ligand>
</feature>
<feature type="binding site" evidence="14">
    <location>
        <position position="156"/>
    </location>
    <ligand>
        <name>NADP(+)</name>
        <dbReference type="ChEBI" id="CHEBI:58349"/>
    </ligand>
</feature>
<proteinExistence type="inferred from homology"/>
<evidence type="ECO:0000313" key="17">
    <source>
        <dbReference type="EMBL" id="PRQ07051.1"/>
    </source>
</evidence>
<evidence type="ECO:0000256" key="13">
    <source>
        <dbReference type="PIRSR" id="PIRSR006769-1"/>
    </source>
</evidence>
<evidence type="ECO:0000313" key="18">
    <source>
        <dbReference type="Proteomes" id="UP000238823"/>
    </source>
</evidence>
<dbReference type="Gene3D" id="3.40.140.10">
    <property type="entry name" value="Cytidine Deaminase, domain 2"/>
    <property type="match status" value="1"/>
</dbReference>
<dbReference type="Pfam" id="PF00383">
    <property type="entry name" value="dCMP_cyt_deam_1"/>
    <property type="match status" value="1"/>
</dbReference>
<sequence length="368" mass="39140">MSVSDVDWMREALRLANAGTGSTYPNPCVGAVIVKRGRLLGKARSDVTGGDHAEVRALVQAGRAAKGSTLYVTLEPCSHRGRTPPCVDAILGAGVTRVVAAIEDPAPHVAGAGVRRLRAHGVIVELGLLAERAREVHRHYLHQVARGRPFVTLKAATSIDGSLATASGDSKWITGEPARRSAHRLRARHHAIAVGAATVLADDPRLDVRLVRGVSPDPIVFDPRLRVASAGRGFELLRPGVLYLHTHRASKRARAALARTGAEALELPERDAGGVDIEAALNQLGARGVRSLMVEGGGRLLGAFVAARAWQELWLYRAPLVLGEGRPVIAGVGWTSVADAPRLELLRTRTLGVDQLCVYAPVSAPRVR</sequence>
<feature type="binding site" evidence="14">
    <location>
        <position position="170"/>
    </location>
    <ligand>
        <name>substrate</name>
    </ligand>
</feature>
<comment type="pathway">
    <text evidence="2 12">Cofactor biosynthesis; riboflavin biosynthesis; 5-amino-6-(D-ribitylamino)uracil from GTP: step 2/4.</text>
</comment>
<feature type="binding site" evidence="15">
    <location>
        <position position="86"/>
    </location>
    <ligand>
        <name>Zn(2+)</name>
        <dbReference type="ChEBI" id="CHEBI:29105"/>
        <note>catalytic</note>
    </ligand>
</feature>
<gene>
    <name evidence="17" type="primary">ribD</name>
    <name evidence="17" type="ORF">ENSA7_32750</name>
</gene>
<keyword evidence="12" id="KW-0378">Hydrolase</keyword>
<dbReference type="EC" id="1.1.1.193" evidence="12"/>
<evidence type="ECO:0000256" key="10">
    <source>
        <dbReference type="ARBA" id="ARBA00023002"/>
    </source>
</evidence>
<feature type="domain" description="CMP/dCMP-type deaminase" evidence="16">
    <location>
        <begin position="3"/>
        <end position="125"/>
    </location>
</feature>
<feature type="binding site" evidence="14">
    <location>
        <begin position="297"/>
        <end position="303"/>
    </location>
    <ligand>
        <name>NADP(+)</name>
        <dbReference type="ChEBI" id="CHEBI:58349"/>
    </ligand>
</feature>
<dbReference type="NCBIfam" id="TIGR00326">
    <property type="entry name" value="eubact_ribD"/>
    <property type="match status" value="1"/>
</dbReference>
<feature type="binding site" evidence="15">
    <location>
        <position position="77"/>
    </location>
    <ligand>
        <name>Zn(2+)</name>
        <dbReference type="ChEBI" id="CHEBI:29105"/>
        <note>catalytic</note>
    </ligand>
</feature>
<dbReference type="AlphaFoldDB" id="A0A2S9YPN1"/>
<dbReference type="InterPro" id="IPR002734">
    <property type="entry name" value="RibDG_C"/>
</dbReference>
<feature type="binding site" evidence="14">
    <location>
        <position position="186"/>
    </location>
    <ligand>
        <name>substrate</name>
    </ligand>
</feature>
<dbReference type="SUPFAM" id="SSF53597">
    <property type="entry name" value="Dihydrofolate reductase-like"/>
    <property type="match status" value="1"/>
</dbReference>
<dbReference type="GO" id="GO:0009231">
    <property type="term" value="P:riboflavin biosynthetic process"/>
    <property type="evidence" value="ECO:0007669"/>
    <property type="project" value="UniProtKB-UniPathway"/>
</dbReference>
<evidence type="ECO:0000256" key="3">
    <source>
        <dbReference type="ARBA" id="ARBA00004910"/>
    </source>
</evidence>
<evidence type="ECO:0000256" key="6">
    <source>
        <dbReference type="ARBA" id="ARBA00022619"/>
    </source>
</evidence>
<keyword evidence="7 12" id="KW-0479">Metal-binding</keyword>
<evidence type="ECO:0000256" key="7">
    <source>
        <dbReference type="ARBA" id="ARBA00022723"/>
    </source>
</evidence>
<dbReference type="GO" id="GO:0008835">
    <property type="term" value="F:diaminohydroxyphosphoribosylaminopyrimidine deaminase activity"/>
    <property type="evidence" value="ECO:0007669"/>
    <property type="project" value="UniProtKB-EC"/>
</dbReference>
<evidence type="ECO:0000256" key="5">
    <source>
        <dbReference type="ARBA" id="ARBA00007417"/>
    </source>
</evidence>
<reference evidence="17 18" key="1">
    <citation type="submission" date="2018-03" db="EMBL/GenBank/DDBJ databases">
        <title>Draft Genome Sequences of the Obligatory Marine Myxobacteria Enhygromyxa salina SWB007.</title>
        <authorList>
            <person name="Poehlein A."/>
            <person name="Moghaddam J.A."/>
            <person name="Harms H."/>
            <person name="Alanjari M."/>
            <person name="Koenig G.M."/>
            <person name="Daniel R."/>
            <person name="Schaeberle T.F."/>
        </authorList>
    </citation>
    <scope>NUCLEOTIDE SEQUENCE [LARGE SCALE GENOMIC DNA]</scope>
    <source>
        <strain evidence="17 18">SWB007</strain>
    </source>
</reference>
<dbReference type="Pfam" id="PF01872">
    <property type="entry name" value="RibD_C"/>
    <property type="match status" value="1"/>
</dbReference>
<dbReference type="InterPro" id="IPR024072">
    <property type="entry name" value="DHFR-like_dom_sf"/>
</dbReference>
<dbReference type="Gene3D" id="3.40.430.10">
    <property type="entry name" value="Dihydrofolate Reductase, subunit A"/>
    <property type="match status" value="1"/>
</dbReference>
<comment type="similarity">
    <text evidence="4 12">In the N-terminal section; belongs to the cytidine and deoxycytidylate deaminase family.</text>
</comment>
<evidence type="ECO:0000256" key="1">
    <source>
        <dbReference type="ARBA" id="ARBA00002151"/>
    </source>
</evidence>
<comment type="pathway">
    <text evidence="3 12">Cofactor biosynthesis; riboflavin biosynthesis; 5-amino-6-(D-ribitylamino)uracil from GTP: step 3/4.</text>
</comment>
<feature type="binding site" evidence="14">
    <location>
        <position position="209"/>
    </location>
    <ligand>
        <name>substrate</name>
    </ligand>
</feature>
<accession>A0A2S9YPN1</accession>
<dbReference type="InterPro" id="IPR016193">
    <property type="entry name" value="Cytidine_deaminase-like"/>
</dbReference>
<dbReference type="Proteomes" id="UP000238823">
    <property type="component" value="Unassembled WGS sequence"/>
</dbReference>
<feature type="binding site" evidence="14">
    <location>
        <position position="202"/>
    </location>
    <ligand>
        <name>NADP(+)</name>
        <dbReference type="ChEBI" id="CHEBI:58349"/>
    </ligand>
</feature>
<keyword evidence="11" id="KW-0511">Multifunctional enzyme</keyword>
<dbReference type="InterPro" id="IPR002125">
    <property type="entry name" value="CMP_dCMP_dom"/>
</dbReference>
<protein>
    <recommendedName>
        <fullName evidence="12">Riboflavin biosynthesis protein RibD</fullName>
    </recommendedName>
    <domain>
        <recommendedName>
            <fullName evidence="12">Diaminohydroxyphosphoribosylaminopyrimidine deaminase</fullName>
            <shortName evidence="12">DRAP deaminase</shortName>
            <ecNumber evidence="12">3.5.4.26</ecNumber>
        </recommendedName>
        <alternativeName>
            <fullName evidence="12">Riboflavin-specific deaminase</fullName>
        </alternativeName>
    </domain>
    <domain>
        <recommendedName>
            <fullName evidence="12">5-amino-6-(5-phosphoribosylamino)uracil reductase</fullName>
            <ecNumber evidence="12">1.1.1.193</ecNumber>
        </recommendedName>
        <alternativeName>
            <fullName evidence="12">HTP reductase</fullName>
        </alternativeName>
    </domain>
</protein>
<feature type="binding site" evidence="14">
    <location>
        <position position="295"/>
    </location>
    <ligand>
        <name>substrate</name>
    </ligand>
</feature>
<evidence type="ECO:0000256" key="11">
    <source>
        <dbReference type="ARBA" id="ARBA00023268"/>
    </source>
</evidence>
<evidence type="ECO:0000259" key="16">
    <source>
        <dbReference type="PROSITE" id="PS51747"/>
    </source>
</evidence>
<comment type="function">
    <text evidence="1 12">Converts 2,5-diamino-6-(ribosylamino)-4(3h)-pyrimidinone 5'-phosphate into 5-amino-6-(ribosylamino)-2,4(1h,3h)-pyrimidinedione 5'-phosphate.</text>
</comment>
<dbReference type="PANTHER" id="PTHR38011:SF7">
    <property type="entry name" value="2,5-DIAMINO-6-RIBOSYLAMINO-4(3H)-PYRIMIDINONE 5'-PHOSPHATE REDUCTASE"/>
    <property type="match status" value="1"/>
</dbReference>
<name>A0A2S9YPN1_9BACT</name>
<evidence type="ECO:0000256" key="8">
    <source>
        <dbReference type="ARBA" id="ARBA00022833"/>
    </source>
</evidence>
<dbReference type="PANTHER" id="PTHR38011">
    <property type="entry name" value="DIHYDROFOLATE REDUCTASE FAMILY PROTEIN (AFU_ORTHOLOGUE AFUA_8G06820)"/>
    <property type="match status" value="1"/>
</dbReference>
<feature type="active site" description="Proton donor" evidence="13">
    <location>
        <position position="54"/>
    </location>
</feature>